<evidence type="ECO:0000259" key="2">
    <source>
        <dbReference type="Pfam" id="PF07654"/>
    </source>
</evidence>
<dbReference type="Proteomes" id="UP001529510">
    <property type="component" value="Unassembled WGS sequence"/>
</dbReference>
<gene>
    <name evidence="3" type="ORF">M9458_017452</name>
</gene>
<dbReference type="PANTHER" id="PTHR16675:SF191">
    <property type="entry name" value="CLASS I HISTOCOMPATIBILITY ANTIGEN, F10 ALPHA CHAIN-LIKE-RELATED"/>
    <property type="match status" value="1"/>
</dbReference>
<dbReference type="Gene3D" id="2.60.40.10">
    <property type="entry name" value="Immunoglobulins"/>
    <property type="match status" value="1"/>
</dbReference>
<accession>A0ABD0QHS2</accession>
<sequence>LQICCLTTGFYPRHINLTLFRDDQPVNDDQITGEEILPNGDRTYQMRKSLVISEEEL</sequence>
<keyword evidence="1" id="KW-0325">Glycoprotein</keyword>
<dbReference type="SUPFAM" id="SSF48726">
    <property type="entry name" value="Immunoglobulin"/>
    <property type="match status" value="1"/>
</dbReference>
<dbReference type="InterPro" id="IPR050208">
    <property type="entry name" value="MHC_class-I_related"/>
</dbReference>
<dbReference type="AlphaFoldDB" id="A0ABD0QHS2"/>
<dbReference type="InterPro" id="IPR003597">
    <property type="entry name" value="Ig_C1-set"/>
</dbReference>
<evidence type="ECO:0000313" key="4">
    <source>
        <dbReference type="Proteomes" id="UP001529510"/>
    </source>
</evidence>
<dbReference type="EMBL" id="JAMKFB020000008">
    <property type="protein sequence ID" value="KAL0185782.1"/>
    <property type="molecule type" value="Genomic_DNA"/>
</dbReference>
<evidence type="ECO:0000256" key="1">
    <source>
        <dbReference type="ARBA" id="ARBA00023180"/>
    </source>
</evidence>
<feature type="non-terminal residue" evidence="3">
    <location>
        <position position="57"/>
    </location>
</feature>
<comment type="caution">
    <text evidence="3">The sequence shown here is derived from an EMBL/GenBank/DDBJ whole genome shotgun (WGS) entry which is preliminary data.</text>
</comment>
<organism evidence="3 4">
    <name type="scientific">Cirrhinus mrigala</name>
    <name type="common">Mrigala</name>
    <dbReference type="NCBI Taxonomy" id="683832"/>
    <lineage>
        <taxon>Eukaryota</taxon>
        <taxon>Metazoa</taxon>
        <taxon>Chordata</taxon>
        <taxon>Craniata</taxon>
        <taxon>Vertebrata</taxon>
        <taxon>Euteleostomi</taxon>
        <taxon>Actinopterygii</taxon>
        <taxon>Neopterygii</taxon>
        <taxon>Teleostei</taxon>
        <taxon>Ostariophysi</taxon>
        <taxon>Cypriniformes</taxon>
        <taxon>Cyprinidae</taxon>
        <taxon>Labeoninae</taxon>
        <taxon>Labeonini</taxon>
        <taxon>Cirrhinus</taxon>
    </lineage>
</organism>
<reference evidence="3 4" key="1">
    <citation type="submission" date="2024-05" db="EMBL/GenBank/DDBJ databases">
        <title>Genome sequencing and assembly of Indian major carp, Cirrhinus mrigala (Hamilton, 1822).</title>
        <authorList>
            <person name="Mohindra V."/>
            <person name="Chowdhury L.M."/>
            <person name="Lal K."/>
            <person name="Jena J.K."/>
        </authorList>
    </citation>
    <scope>NUCLEOTIDE SEQUENCE [LARGE SCALE GENOMIC DNA]</scope>
    <source>
        <strain evidence="3">CM1030</strain>
        <tissue evidence="3">Blood</tissue>
    </source>
</reference>
<proteinExistence type="predicted"/>
<dbReference type="InterPro" id="IPR036179">
    <property type="entry name" value="Ig-like_dom_sf"/>
</dbReference>
<feature type="domain" description="Immunoglobulin C1-set" evidence="2">
    <location>
        <begin position="3"/>
        <end position="54"/>
    </location>
</feature>
<keyword evidence="4" id="KW-1185">Reference proteome</keyword>
<dbReference type="InterPro" id="IPR013783">
    <property type="entry name" value="Ig-like_fold"/>
</dbReference>
<dbReference type="Pfam" id="PF07654">
    <property type="entry name" value="C1-set"/>
    <property type="match status" value="1"/>
</dbReference>
<feature type="non-terminal residue" evidence="3">
    <location>
        <position position="1"/>
    </location>
</feature>
<name>A0ABD0QHS2_CIRMR</name>
<evidence type="ECO:0000313" key="3">
    <source>
        <dbReference type="EMBL" id="KAL0185782.1"/>
    </source>
</evidence>
<dbReference type="PANTHER" id="PTHR16675">
    <property type="entry name" value="MHC CLASS I-RELATED"/>
    <property type="match status" value="1"/>
</dbReference>
<protein>
    <recommendedName>
        <fullName evidence="2">Immunoglobulin C1-set domain-containing protein</fullName>
    </recommendedName>
</protein>